<dbReference type="PANTHER" id="PTHR31920">
    <property type="entry name" value="B3 DOMAIN-CONTAINING"/>
    <property type="match status" value="1"/>
</dbReference>
<evidence type="ECO:0000259" key="6">
    <source>
        <dbReference type="PROSITE" id="PS50863"/>
    </source>
</evidence>
<dbReference type="GO" id="GO:0005634">
    <property type="term" value="C:nucleus"/>
    <property type="evidence" value="ECO:0007669"/>
    <property type="project" value="UniProtKB-SubCell"/>
</dbReference>
<dbReference type="SMART" id="SM01019">
    <property type="entry name" value="B3"/>
    <property type="match status" value="2"/>
</dbReference>
<dbReference type="CDD" id="cd10017">
    <property type="entry name" value="B3_DNA"/>
    <property type="match status" value="2"/>
</dbReference>
<sequence length="388" mass="44744">MTQFFKIILSTLPKLRIPHKFVREHENSLPSKVSLEAPYGPSWQIELIRFNGEIWMDKGFEQFMEYYSIRLGYLLLFRYYYDDLCFRVIIFDTSASEIDYPVTNFEENISKQLSAKCCPQKEQNEVVVDVEELLLVDDGVCMRQKVGNGKRVEEDDCTHVSIEILEEFPTREIVEGAGMLDEGPVEFLGEYTTDKKTRRANEVVNLRIEEKGTVRKEDASQNGQSERIRSPRVKCESLEPDVSLSCAKGKTKYDCSANHHQLSYSENRAYERARAFVTRNPSFISVMRHSHIIGYLNINKAFAREFFKGQDTRDVVLRVPGCKRTWTGTCYYGRWNTKLQWRQFVKDNGLFQGDVCVFEQGNGATLSLNTTVRFAPGKAVIVNHLLAV</sequence>
<evidence type="ECO:0000313" key="7">
    <source>
        <dbReference type="EMBL" id="GAA0170101.1"/>
    </source>
</evidence>
<dbReference type="Gene3D" id="2.40.330.10">
    <property type="entry name" value="DNA-binding pseudobarrel domain"/>
    <property type="match status" value="2"/>
</dbReference>
<gene>
    <name evidence="7" type="ORF">LIER_24439</name>
</gene>
<dbReference type="GO" id="GO:0003677">
    <property type="term" value="F:DNA binding"/>
    <property type="evidence" value="ECO:0007669"/>
    <property type="project" value="UniProtKB-KW"/>
</dbReference>
<reference evidence="7 8" key="1">
    <citation type="submission" date="2024-01" db="EMBL/GenBank/DDBJ databases">
        <title>The complete chloroplast genome sequence of Lithospermum erythrorhizon: insights into the phylogenetic relationship among Boraginaceae species and the maternal lineages of purple gromwells.</title>
        <authorList>
            <person name="Okada T."/>
            <person name="Watanabe K."/>
        </authorList>
    </citation>
    <scope>NUCLEOTIDE SEQUENCE [LARGE SCALE GENOMIC DNA]</scope>
</reference>
<evidence type="ECO:0000313" key="8">
    <source>
        <dbReference type="Proteomes" id="UP001454036"/>
    </source>
</evidence>
<evidence type="ECO:0000256" key="3">
    <source>
        <dbReference type="ARBA" id="ARBA00023125"/>
    </source>
</evidence>
<feature type="domain" description="TF-B3" evidence="6">
    <location>
        <begin position="1"/>
        <end position="94"/>
    </location>
</feature>
<keyword evidence="4" id="KW-0804">Transcription</keyword>
<keyword evidence="5" id="KW-0539">Nucleus</keyword>
<dbReference type="EMBL" id="BAABME010007094">
    <property type="protein sequence ID" value="GAA0170101.1"/>
    <property type="molecule type" value="Genomic_DNA"/>
</dbReference>
<dbReference type="Proteomes" id="UP001454036">
    <property type="component" value="Unassembled WGS sequence"/>
</dbReference>
<name>A0AAV3R453_LITER</name>
<evidence type="ECO:0000256" key="1">
    <source>
        <dbReference type="ARBA" id="ARBA00004123"/>
    </source>
</evidence>
<dbReference type="PANTHER" id="PTHR31920:SF108">
    <property type="entry name" value="B3 DOMAIN-CONTAINING TRANSCRIPTION FACTOR VRN1-LIKE"/>
    <property type="match status" value="1"/>
</dbReference>
<keyword evidence="8" id="KW-1185">Reference proteome</keyword>
<organism evidence="7 8">
    <name type="scientific">Lithospermum erythrorhizon</name>
    <name type="common">Purple gromwell</name>
    <name type="synonym">Lithospermum officinale var. erythrorhizon</name>
    <dbReference type="NCBI Taxonomy" id="34254"/>
    <lineage>
        <taxon>Eukaryota</taxon>
        <taxon>Viridiplantae</taxon>
        <taxon>Streptophyta</taxon>
        <taxon>Embryophyta</taxon>
        <taxon>Tracheophyta</taxon>
        <taxon>Spermatophyta</taxon>
        <taxon>Magnoliopsida</taxon>
        <taxon>eudicotyledons</taxon>
        <taxon>Gunneridae</taxon>
        <taxon>Pentapetalae</taxon>
        <taxon>asterids</taxon>
        <taxon>lamiids</taxon>
        <taxon>Boraginales</taxon>
        <taxon>Boraginaceae</taxon>
        <taxon>Boraginoideae</taxon>
        <taxon>Lithospermeae</taxon>
        <taxon>Lithospermum</taxon>
    </lineage>
</organism>
<evidence type="ECO:0000256" key="4">
    <source>
        <dbReference type="ARBA" id="ARBA00023163"/>
    </source>
</evidence>
<dbReference type="InterPro" id="IPR050655">
    <property type="entry name" value="Plant_B3_domain"/>
</dbReference>
<dbReference type="PROSITE" id="PS50863">
    <property type="entry name" value="B3"/>
    <property type="match status" value="1"/>
</dbReference>
<proteinExistence type="predicted"/>
<keyword evidence="2" id="KW-0805">Transcription regulation</keyword>
<comment type="caution">
    <text evidence="7">The sequence shown here is derived from an EMBL/GenBank/DDBJ whole genome shotgun (WGS) entry which is preliminary data.</text>
</comment>
<protein>
    <recommendedName>
        <fullName evidence="6">TF-B3 domain-containing protein</fullName>
    </recommendedName>
</protein>
<keyword evidence="3" id="KW-0238">DNA-binding</keyword>
<comment type="subcellular location">
    <subcellularLocation>
        <location evidence="1">Nucleus</location>
    </subcellularLocation>
</comment>
<dbReference type="AlphaFoldDB" id="A0AAV3R453"/>
<accession>A0AAV3R453</accession>
<dbReference type="InterPro" id="IPR015300">
    <property type="entry name" value="DNA-bd_pseudobarrel_sf"/>
</dbReference>
<evidence type="ECO:0000256" key="2">
    <source>
        <dbReference type="ARBA" id="ARBA00023015"/>
    </source>
</evidence>
<dbReference type="InterPro" id="IPR003340">
    <property type="entry name" value="B3_DNA-bd"/>
</dbReference>
<evidence type="ECO:0000256" key="5">
    <source>
        <dbReference type="ARBA" id="ARBA00023242"/>
    </source>
</evidence>
<dbReference type="SUPFAM" id="SSF101936">
    <property type="entry name" value="DNA-binding pseudobarrel domain"/>
    <property type="match status" value="2"/>
</dbReference>
<dbReference type="Pfam" id="PF02362">
    <property type="entry name" value="B3"/>
    <property type="match status" value="2"/>
</dbReference>